<accession>A0A0J9WCE2</accession>
<gene>
    <name evidence="1" type="ORF">FOXG_22780</name>
</gene>
<dbReference type="VEuPathDB" id="FungiDB:FOXG_22780"/>
<organism evidence="1 2">
    <name type="scientific">Fusarium oxysporum f. sp. lycopersici (strain 4287 / CBS 123668 / FGSC 9935 / NRRL 34936)</name>
    <name type="common">Fusarium vascular wilt of tomato</name>
    <dbReference type="NCBI Taxonomy" id="426428"/>
    <lineage>
        <taxon>Eukaryota</taxon>
        <taxon>Fungi</taxon>
        <taxon>Dikarya</taxon>
        <taxon>Ascomycota</taxon>
        <taxon>Pezizomycotina</taxon>
        <taxon>Sordariomycetes</taxon>
        <taxon>Hypocreomycetidae</taxon>
        <taxon>Hypocreales</taxon>
        <taxon>Nectriaceae</taxon>
        <taxon>Fusarium</taxon>
        <taxon>Fusarium oxysporum species complex</taxon>
    </lineage>
</organism>
<dbReference type="AlphaFoldDB" id="A0A0J9WCE2"/>
<protein>
    <submittedName>
        <fullName evidence="1">Uncharacterized protein</fullName>
    </submittedName>
</protein>
<reference evidence="1" key="2">
    <citation type="journal article" date="2010" name="Nature">
        <title>Comparative genomics reveals mobile pathogenicity chromosomes in Fusarium.</title>
        <authorList>
            <person name="Ma L.J."/>
            <person name="van der Does H.C."/>
            <person name="Borkovich K.A."/>
            <person name="Coleman J.J."/>
            <person name="Daboussi M.J."/>
            <person name="Di Pietro A."/>
            <person name="Dufresne M."/>
            <person name="Freitag M."/>
            <person name="Grabherr M."/>
            <person name="Henrissat B."/>
            <person name="Houterman P.M."/>
            <person name="Kang S."/>
            <person name="Shim W.B."/>
            <person name="Woloshuk C."/>
            <person name="Xie X."/>
            <person name="Xu J.R."/>
            <person name="Antoniw J."/>
            <person name="Baker S.E."/>
            <person name="Bluhm B.H."/>
            <person name="Breakspear A."/>
            <person name="Brown D.W."/>
            <person name="Butchko R.A."/>
            <person name="Chapman S."/>
            <person name="Coulson R."/>
            <person name="Coutinho P.M."/>
            <person name="Danchin E.G."/>
            <person name="Diener A."/>
            <person name="Gale L.R."/>
            <person name="Gardiner D.M."/>
            <person name="Goff S."/>
            <person name="Hammond-Kosack K.E."/>
            <person name="Hilburn K."/>
            <person name="Hua-Van A."/>
            <person name="Jonkers W."/>
            <person name="Kazan K."/>
            <person name="Kodira C.D."/>
            <person name="Koehrsen M."/>
            <person name="Kumar L."/>
            <person name="Lee Y.H."/>
            <person name="Li L."/>
            <person name="Manners J.M."/>
            <person name="Miranda-Saavedra D."/>
            <person name="Mukherjee M."/>
            <person name="Park G."/>
            <person name="Park J."/>
            <person name="Park S.Y."/>
            <person name="Proctor R.H."/>
            <person name="Regev A."/>
            <person name="Ruiz-Roldan M.C."/>
            <person name="Sain D."/>
            <person name="Sakthikumar S."/>
            <person name="Sykes S."/>
            <person name="Schwartz D.C."/>
            <person name="Turgeon B.G."/>
            <person name="Wapinski I."/>
            <person name="Yoder O."/>
            <person name="Young S."/>
            <person name="Zeng Q."/>
            <person name="Zhou S."/>
            <person name="Galagan J."/>
            <person name="Cuomo C.A."/>
            <person name="Kistler H.C."/>
            <person name="Rep M."/>
        </authorList>
    </citation>
    <scope>NUCLEOTIDE SEQUENCE [LARGE SCALE GENOMIC DNA]</scope>
    <source>
        <strain evidence="1">4287</strain>
    </source>
</reference>
<dbReference type="GeneID" id="28963486"/>
<evidence type="ECO:0000313" key="2">
    <source>
        <dbReference type="Proteomes" id="UP000009097"/>
    </source>
</evidence>
<dbReference type="RefSeq" id="XP_018258276.1">
    <property type="nucleotide sequence ID" value="XM_018403193.1"/>
</dbReference>
<sequence>MVGKVYGCFSIAVGLRIMQQWANEPSALFDGRTLEGRFARHQRTATAAKTPKPRPQSAVQAIQYVSAKK</sequence>
<name>A0A0J9WCE2_FUSO4</name>
<evidence type="ECO:0000313" key="1">
    <source>
        <dbReference type="EMBL" id="KNB20231.1"/>
    </source>
</evidence>
<reference evidence="1" key="1">
    <citation type="submission" date="2007-04" db="EMBL/GenBank/DDBJ databases">
        <authorList>
            <consortium name="The Broad Institute Genome Sequencing Platform"/>
            <person name="Birren B."/>
            <person name="Lander E."/>
            <person name="Galagan J."/>
            <person name="Nusbaum C."/>
            <person name="Devon K."/>
            <person name="Ma L.-J."/>
            <person name="Jaffe D."/>
            <person name="Butler J."/>
            <person name="Alvarez P."/>
            <person name="Gnerre S."/>
            <person name="Grabherr M."/>
            <person name="Kleber M."/>
            <person name="Mauceli E."/>
            <person name="Brockman W."/>
            <person name="MacCallum I.A."/>
            <person name="Young S."/>
            <person name="LaButti K."/>
            <person name="DeCaprio D."/>
            <person name="Crawford M."/>
            <person name="Koehrsen M."/>
            <person name="Engels R."/>
            <person name="Montgomery P."/>
            <person name="Pearson M."/>
            <person name="Howarth C."/>
            <person name="Larson L."/>
            <person name="White J."/>
            <person name="O'Leary S."/>
            <person name="Kodira C."/>
            <person name="Zeng Q."/>
            <person name="Yandava C."/>
            <person name="Alvarado L."/>
            <person name="Kistler C."/>
            <person name="Shim W.-B."/>
            <person name="Kang S."/>
            <person name="Woloshuk C."/>
        </authorList>
    </citation>
    <scope>NUCLEOTIDE SEQUENCE</scope>
    <source>
        <strain evidence="1">4287</strain>
    </source>
</reference>
<dbReference type="Proteomes" id="UP000009097">
    <property type="component" value="Unassembled WGS sequence"/>
</dbReference>
<proteinExistence type="predicted"/>
<dbReference type="EMBL" id="DS231742">
    <property type="protein sequence ID" value="KNB20231.1"/>
    <property type="molecule type" value="Genomic_DNA"/>
</dbReference>
<dbReference type="KEGG" id="fox:FOXG_22780"/>